<accession>X7F4L0</accession>
<evidence type="ECO:0000256" key="11">
    <source>
        <dbReference type="RuleBase" id="RU361157"/>
    </source>
</evidence>
<feature type="transmembrane region" description="Helical" evidence="11">
    <location>
        <begin position="121"/>
        <end position="141"/>
    </location>
</feature>
<keyword evidence="3 11" id="KW-0813">Transport</keyword>
<evidence type="ECO:0000256" key="6">
    <source>
        <dbReference type="ARBA" id="ARBA00022692"/>
    </source>
</evidence>
<dbReference type="STRING" id="1449351.RISW2_17165"/>
<keyword evidence="14" id="KW-1185">Reference proteome</keyword>
<proteinExistence type="inferred from homology"/>
<evidence type="ECO:0000259" key="12">
    <source>
        <dbReference type="PROSITE" id="PS51012"/>
    </source>
</evidence>
<dbReference type="GO" id="GO:0043190">
    <property type="term" value="C:ATP-binding cassette (ABC) transporter complex"/>
    <property type="evidence" value="ECO:0007669"/>
    <property type="project" value="InterPro"/>
</dbReference>
<evidence type="ECO:0000256" key="7">
    <source>
        <dbReference type="ARBA" id="ARBA00022903"/>
    </source>
</evidence>
<evidence type="ECO:0000256" key="1">
    <source>
        <dbReference type="ARBA" id="ARBA00004651"/>
    </source>
</evidence>
<comment type="caution">
    <text evidence="13">The sequence shown here is derived from an EMBL/GenBank/DDBJ whole genome shotgun (WGS) entry which is preliminary data.</text>
</comment>
<dbReference type="PRINTS" id="PR00164">
    <property type="entry name" value="ABC2TRNSPORT"/>
</dbReference>
<evidence type="ECO:0000256" key="4">
    <source>
        <dbReference type="ARBA" id="ARBA00022475"/>
    </source>
</evidence>
<evidence type="ECO:0000256" key="8">
    <source>
        <dbReference type="ARBA" id="ARBA00022989"/>
    </source>
</evidence>
<dbReference type="GO" id="GO:0015920">
    <property type="term" value="P:lipopolysaccharide transport"/>
    <property type="evidence" value="ECO:0007669"/>
    <property type="project" value="TreeGrafter"/>
</dbReference>
<evidence type="ECO:0000256" key="2">
    <source>
        <dbReference type="ARBA" id="ARBA00007783"/>
    </source>
</evidence>
<dbReference type="RefSeq" id="WP_051492205.1">
    <property type="nucleotide sequence ID" value="NZ_JAME01000045.1"/>
</dbReference>
<keyword evidence="6 11" id="KW-0812">Transmembrane</keyword>
<comment type="similarity">
    <text evidence="2 11">Belongs to the ABC-2 integral membrane protein family.</text>
</comment>
<dbReference type="PROSITE" id="PS51012">
    <property type="entry name" value="ABC_TM2"/>
    <property type="match status" value="1"/>
</dbReference>
<evidence type="ECO:0000256" key="5">
    <source>
        <dbReference type="ARBA" id="ARBA00022597"/>
    </source>
</evidence>
<dbReference type="InterPro" id="IPR000412">
    <property type="entry name" value="ABC_2_transport"/>
</dbReference>
<evidence type="ECO:0000313" key="13">
    <source>
        <dbReference type="EMBL" id="ETX26994.1"/>
    </source>
</evidence>
<comment type="caution">
    <text evidence="11">Lacks conserved residue(s) required for the propagation of feature annotation.</text>
</comment>
<reference evidence="13 14" key="1">
    <citation type="submission" date="2014-01" db="EMBL/GenBank/DDBJ databases">
        <title>Roseivivax isoporae LMG 25204 Genome Sequencing.</title>
        <authorList>
            <person name="Lai Q."/>
            <person name="Li G."/>
            <person name="Shao Z."/>
        </authorList>
    </citation>
    <scope>NUCLEOTIDE SEQUENCE [LARGE SCALE GENOMIC DNA]</scope>
    <source>
        <strain evidence="13 14">LMG 25204</strain>
    </source>
</reference>
<keyword evidence="4 11" id="KW-1003">Cell membrane</keyword>
<feature type="transmembrane region" description="Helical" evidence="11">
    <location>
        <begin position="153"/>
        <end position="175"/>
    </location>
</feature>
<dbReference type="GO" id="GO:0015774">
    <property type="term" value="P:polysaccharide transport"/>
    <property type="evidence" value="ECO:0007669"/>
    <property type="project" value="UniProtKB-KW"/>
</dbReference>
<name>X7F4L0_9RHOB</name>
<comment type="subcellular location">
    <subcellularLocation>
        <location evidence="11">Cell inner membrane</location>
        <topology evidence="11">Multi-pass membrane protein</topology>
    </subcellularLocation>
    <subcellularLocation>
        <location evidence="1">Cell membrane</location>
        <topology evidence="1">Multi-pass membrane protein</topology>
    </subcellularLocation>
</comment>
<gene>
    <name evidence="13" type="ORF">RISW2_17165</name>
</gene>
<dbReference type="AlphaFoldDB" id="X7F4L0"/>
<protein>
    <recommendedName>
        <fullName evidence="11">Transport permease protein</fullName>
    </recommendedName>
</protein>
<evidence type="ECO:0000256" key="10">
    <source>
        <dbReference type="ARBA" id="ARBA00023136"/>
    </source>
</evidence>
<dbReference type="OrthoDB" id="8479094at2"/>
<dbReference type="InterPro" id="IPR047817">
    <property type="entry name" value="ABC2_TM_bact-type"/>
</dbReference>
<feature type="transmembrane region" description="Helical" evidence="11">
    <location>
        <begin position="181"/>
        <end position="202"/>
    </location>
</feature>
<feature type="transmembrane region" description="Helical" evidence="11">
    <location>
        <begin position="38"/>
        <end position="60"/>
    </location>
</feature>
<evidence type="ECO:0000256" key="9">
    <source>
        <dbReference type="ARBA" id="ARBA00023047"/>
    </source>
</evidence>
<dbReference type="PANTHER" id="PTHR30413:SF10">
    <property type="entry name" value="CAPSULE POLYSACCHARIDE EXPORT INNER-MEMBRANE PROTEIN CTRC"/>
    <property type="match status" value="1"/>
</dbReference>
<keyword evidence="10 11" id="KW-0472">Membrane</keyword>
<organism evidence="13 14">
    <name type="scientific">Roseivivax isoporae LMG 25204</name>
    <dbReference type="NCBI Taxonomy" id="1449351"/>
    <lineage>
        <taxon>Bacteria</taxon>
        <taxon>Pseudomonadati</taxon>
        <taxon>Pseudomonadota</taxon>
        <taxon>Alphaproteobacteria</taxon>
        <taxon>Rhodobacterales</taxon>
        <taxon>Roseobacteraceae</taxon>
        <taxon>Roseivivax</taxon>
    </lineage>
</organism>
<evidence type="ECO:0000256" key="3">
    <source>
        <dbReference type="ARBA" id="ARBA00022448"/>
    </source>
</evidence>
<dbReference type="Pfam" id="PF01061">
    <property type="entry name" value="ABC2_membrane"/>
    <property type="match status" value="1"/>
</dbReference>
<evidence type="ECO:0000313" key="14">
    <source>
        <dbReference type="Proteomes" id="UP000023430"/>
    </source>
</evidence>
<keyword evidence="9" id="KW-0625">Polysaccharide transport</keyword>
<feature type="domain" description="ABC transmembrane type-2" evidence="12">
    <location>
        <begin position="37"/>
        <end position="258"/>
    </location>
</feature>
<keyword evidence="8 11" id="KW-1133">Transmembrane helix</keyword>
<sequence length="267" mass="29926">MASLVSSHGSRPPRAIVRAVGALMLREMSTSFGRVSGGYLWALLQPIGGVAIMTLVFSFAFRNPPIGNNFALFYATGLVPLGMYQDINQKLATALRFSRPLLAYPSVTFMDALIGRVLLNALTQALVFFIVFTGIMLFTDARAVIDMTAIMRAFLMLLALSLGVGVTNCFLQGVFPVWQQIWSILNRPLFIISGIFFVIDYMPRYARELLLWNPVAHPIMEMRAGFFPTYEAVYVSEVYVYGVAGSLSVFGLLMLYRYHDWLLNERM</sequence>
<dbReference type="EMBL" id="JAME01000045">
    <property type="protein sequence ID" value="ETX26994.1"/>
    <property type="molecule type" value="Genomic_DNA"/>
</dbReference>
<dbReference type="GO" id="GO:0140359">
    <property type="term" value="F:ABC-type transporter activity"/>
    <property type="evidence" value="ECO:0007669"/>
    <property type="project" value="InterPro"/>
</dbReference>
<keyword evidence="7" id="KW-0972">Capsule biogenesis/degradation</keyword>
<dbReference type="InterPro" id="IPR013525">
    <property type="entry name" value="ABC2_TM"/>
</dbReference>
<dbReference type="eggNOG" id="COG1682">
    <property type="taxonomic scope" value="Bacteria"/>
</dbReference>
<keyword evidence="5" id="KW-0762">Sugar transport</keyword>
<feature type="transmembrane region" description="Helical" evidence="11">
    <location>
        <begin position="238"/>
        <end position="258"/>
    </location>
</feature>
<dbReference type="Proteomes" id="UP000023430">
    <property type="component" value="Unassembled WGS sequence"/>
</dbReference>
<dbReference type="PANTHER" id="PTHR30413">
    <property type="entry name" value="INNER MEMBRANE TRANSPORT PERMEASE"/>
    <property type="match status" value="1"/>
</dbReference>